<sequence length="367" mass="43324">MNNVLPAEIKTQLSKILGQNIQIFSCEPLNVGATYWVDRIKLEGTRQNFTSLIVKYVNPTNLNFNNEQIETKAEYIEERFNYIFLSKIRDFFPLFPKLIAEDQNLLILEDLGESEYSEPPDQSILKNLATVVAKLHAATANQYPLFQQMRKEANLDDIDRRMYSKDYYDILFATGAIQINWYCDFLNIKRQNYEILINQIQDTISNPEVFHAFIHHDLVSPRQFVYVKNQVYLIDFEHAQYSHAFLDIAKILVGSIEWNRKEEVYFINHPNFPREILDIYRLEYSKYREIEFDDKVWEMNLSSALIHSTLSVLGELFKIPSDLKPRESIEANIKLLIDRLIYLLEGNDYHQELKEILNTLNSRIVYV</sequence>
<dbReference type="SUPFAM" id="SSF56112">
    <property type="entry name" value="Protein kinase-like (PK-like)"/>
    <property type="match status" value="1"/>
</dbReference>
<dbReference type="Pfam" id="PF02958">
    <property type="entry name" value="EcKL"/>
    <property type="match status" value="1"/>
</dbReference>
<dbReference type="OrthoDB" id="144109at2"/>
<dbReference type="STRING" id="56107.Cylst_4012"/>
<dbReference type="RefSeq" id="WP_015209365.1">
    <property type="nucleotide sequence ID" value="NC_019757.1"/>
</dbReference>
<organism evidence="1 2">
    <name type="scientific">Cylindrospermum stagnale PCC 7417</name>
    <dbReference type="NCBI Taxonomy" id="56107"/>
    <lineage>
        <taxon>Bacteria</taxon>
        <taxon>Bacillati</taxon>
        <taxon>Cyanobacteriota</taxon>
        <taxon>Cyanophyceae</taxon>
        <taxon>Nostocales</taxon>
        <taxon>Nostocaceae</taxon>
        <taxon>Cylindrospermum</taxon>
    </lineage>
</organism>
<dbReference type="InterPro" id="IPR004119">
    <property type="entry name" value="EcKL"/>
</dbReference>
<dbReference type="InterPro" id="IPR011009">
    <property type="entry name" value="Kinase-like_dom_sf"/>
</dbReference>
<dbReference type="Proteomes" id="UP000010475">
    <property type="component" value="Chromosome"/>
</dbReference>
<dbReference type="Gene3D" id="3.90.1200.10">
    <property type="match status" value="1"/>
</dbReference>
<evidence type="ECO:0000313" key="2">
    <source>
        <dbReference type="Proteomes" id="UP000010475"/>
    </source>
</evidence>
<dbReference type="EMBL" id="CP003642">
    <property type="protein sequence ID" value="AFZ26122.1"/>
    <property type="molecule type" value="Genomic_DNA"/>
</dbReference>
<gene>
    <name evidence="1" type="ORF">Cylst_4012</name>
</gene>
<protein>
    <submittedName>
        <fullName evidence="1">Aminoglycoside phosphotransferase</fullName>
    </submittedName>
</protein>
<evidence type="ECO:0000313" key="1">
    <source>
        <dbReference type="EMBL" id="AFZ26122.1"/>
    </source>
</evidence>
<dbReference type="KEGG" id="csg:Cylst_4012"/>
<keyword evidence="1" id="KW-0808">Transferase</keyword>
<proteinExistence type="predicted"/>
<accession>K9X359</accession>
<dbReference type="GO" id="GO:0016740">
    <property type="term" value="F:transferase activity"/>
    <property type="evidence" value="ECO:0007669"/>
    <property type="project" value="UniProtKB-KW"/>
</dbReference>
<keyword evidence="2" id="KW-1185">Reference proteome</keyword>
<reference evidence="1 2" key="1">
    <citation type="submission" date="2012-06" db="EMBL/GenBank/DDBJ databases">
        <title>Finished chromosome of genome of Cylindrospermum stagnale PCC 7417.</title>
        <authorList>
            <consortium name="US DOE Joint Genome Institute"/>
            <person name="Gugger M."/>
            <person name="Coursin T."/>
            <person name="Rippka R."/>
            <person name="Tandeau De Marsac N."/>
            <person name="Huntemann M."/>
            <person name="Wei C.-L."/>
            <person name="Han J."/>
            <person name="Detter J.C."/>
            <person name="Han C."/>
            <person name="Tapia R."/>
            <person name="Chen A."/>
            <person name="Kyrpides N."/>
            <person name="Mavromatis K."/>
            <person name="Markowitz V."/>
            <person name="Szeto E."/>
            <person name="Ivanova N."/>
            <person name="Pagani I."/>
            <person name="Pati A."/>
            <person name="Goodwin L."/>
            <person name="Nordberg H.P."/>
            <person name="Cantor M.N."/>
            <person name="Hua S.X."/>
            <person name="Woyke T."/>
            <person name="Kerfeld C.A."/>
        </authorList>
    </citation>
    <scope>NUCLEOTIDE SEQUENCE [LARGE SCALE GENOMIC DNA]</scope>
    <source>
        <strain evidence="1 2">PCC 7417</strain>
    </source>
</reference>
<dbReference type="AlphaFoldDB" id="K9X359"/>
<name>K9X359_9NOST</name>
<dbReference type="eggNOG" id="COG0510">
    <property type="taxonomic scope" value="Bacteria"/>
</dbReference>
<dbReference type="HOGENOM" id="CLU_753813_0_0_3"/>